<evidence type="ECO:0000313" key="5">
    <source>
        <dbReference type="Proteomes" id="UP000254065"/>
    </source>
</evidence>
<evidence type="ECO:0000259" key="3">
    <source>
        <dbReference type="Pfam" id="PF01580"/>
    </source>
</evidence>
<dbReference type="OrthoDB" id="9807790at2"/>
<evidence type="ECO:0000256" key="1">
    <source>
        <dbReference type="ARBA" id="ARBA00022741"/>
    </source>
</evidence>
<dbReference type="AlphaFoldDB" id="A0A378R3J3"/>
<dbReference type="RefSeq" id="WP_115341132.1">
    <property type="nucleotide sequence ID" value="NZ_UGQB01000004.1"/>
</dbReference>
<evidence type="ECO:0000256" key="2">
    <source>
        <dbReference type="ARBA" id="ARBA00022840"/>
    </source>
</evidence>
<accession>A0A378R3J3</accession>
<dbReference type="InterPro" id="IPR002543">
    <property type="entry name" value="FtsK_dom"/>
</dbReference>
<dbReference type="GO" id="GO:0003677">
    <property type="term" value="F:DNA binding"/>
    <property type="evidence" value="ECO:0007669"/>
    <property type="project" value="InterPro"/>
</dbReference>
<dbReference type="STRING" id="1122244.GCA_000426885_02347"/>
<dbReference type="InterPro" id="IPR027417">
    <property type="entry name" value="P-loop_NTPase"/>
</dbReference>
<dbReference type="Proteomes" id="UP000254065">
    <property type="component" value="Unassembled WGS sequence"/>
</dbReference>
<gene>
    <name evidence="4" type="ORF">NCTC12877_02599</name>
</gene>
<name>A0A378R3J3_9GAMM</name>
<evidence type="ECO:0000313" key="4">
    <source>
        <dbReference type="EMBL" id="STZ09578.1"/>
    </source>
</evidence>
<feature type="domain" description="FtsK" evidence="3">
    <location>
        <begin position="228"/>
        <end position="335"/>
    </location>
</feature>
<keyword evidence="5" id="KW-1185">Reference proteome</keyword>
<reference evidence="4 5" key="1">
    <citation type="submission" date="2018-06" db="EMBL/GenBank/DDBJ databases">
        <authorList>
            <consortium name="Pathogen Informatics"/>
            <person name="Doyle S."/>
        </authorList>
    </citation>
    <scope>NUCLEOTIDE SEQUENCE [LARGE SCALE GENOMIC DNA]</scope>
    <source>
        <strain evidence="4 5">NCTC12877</strain>
    </source>
</reference>
<dbReference type="GO" id="GO:0005524">
    <property type="term" value="F:ATP binding"/>
    <property type="evidence" value="ECO:0007669"/>
    <property type="project" value="UniProtKB-KW"/>
</dbReference>
<dbReference type="Pfam" id="PF01580">
    <property type="entry name" value="FtsK_SpoIIIE"/>
    <property type="match status" value="1"/>
</dbReference>
<organism evidence="4 5">
    <name type="scientific">Moraxella caprae</name>
    <dbReference type="NCBI Taxonomy" id="90240"/>
    <lineage>
        <taxon>Bacteria</taxon>
        <taxon>Pseudomonadati</taxon>
        <taxon>Pseudomonadota</taxon>
        <taxon>Gammaproteobacteria</taxon>
        <taxon>Moraxellales</taxon>
        <taxon>Moraxellaceae</taxon>
        <taxon>Moraxella</taxon>
    </lineage>
</organism>
<dbReference type="SUPFAM" id="SSF52540">
    <property type="entry name" value="P-loop containing nucleoside triphosphate hydrolases"/>
    <property type="match status" value="1"/>
</dbReference>
<keyword evidence="2" id="KW-0067">ATP-binding</keyword>
<protein>
    <submittedName>
        <fullName evidence="4">DNA segregation ATPase FtsK/SpoIIIE and related proteins</fullName>
    </submittedName>
</protein>
<dbReference type="PANTHER" id="PTHR22683">
    <property type="entry name" value="SPORULATION PROTEIN RELATED"/>
    <property type="match status" value="1"/>
</dbReference>
<sequence length="356" mass="40981">MCLLEDAPIGLVQIHIIDFAYRPNFPFLTQLERQKLCHLYTNDNASTQIFNELEQTIQYRYRQLFSPNDSHLDDYNAHTKRPEPYLVLIINTADFPKNSISPERLQNFLKYAYNAGVYVIALHNKKQIINDHEHTLNALLNTLSSIKLKRDFTWLECDETILPVQKMAQFDYSFFLADVNQTAIVQKIQDKLTVNDDNGESDFLHIKIGSLPNGDDAFLSLGQKSENYSVLLLGVPGSGKSTLMNNIIMQIGKQYHAGQIRLYLLDFAGVEFNQFKNHPNVEKIFLEANASEYGLALLESLRPDVEIRRELFKSQNIKDINIYNNQNPDNPLPVRNSPVIYTLFKIKLQPLIRSKS</sequence>
<dbReference type="EMBL" id="UGQB01000004">
    <property type="protein sequence ID" value="STZ09578.1"/>
    <property type="molecule type" value="Genomic_DNA"/>
</dbReference>
<proteinExistence type="predicted"/>
<dbReference type="Gene3D" id="3.40.50.300">
    <property type="entry name" value="P-loop containing nucleotide triphosphate hydrolases"/>
    <property type="match status" value="2"/>
</dbReference>
<dbReference type="PANTHER" id="PTHR22683:SF41">
    <property type="entry name" value="DNA TRANSLOCASE FTSK"/>
    <property type="match status" value="1"/>
</dbReference>
<dbReference type="InterPro" id="IPR050206">
    <property type="entry name" value="FtsK/SpoIIIE/SftA"/>
</dbReference>
<keyword evidence="1" id="KW-0547">Nucleotide-binding</keyword>